<evidence type="ECO:0000256" key="3">
    <source>
        <dbReference type="ARBA" id="ARBA00007812"/>
    </source>
</evidence>
<reference evidence="11 12" key="1">
    <citation type="submission" date="2020-03" db="EMBL/GenBank/DDBJ databases">
        <title>Sequencing the genomes of 1000 actinobacteria strains.</title>
        <authorList>
            <person name="Klenk H.-P."/>
        </authorList>
    </citation>
    <scope>NUCLEOTIDE SEQUENCE [LARGE SCALE GENOMIC DNA]</scope>
    <source>
        <strain evidence="11 12">DSM 44556</strain>
    </source>
</reference>
<evidence type="ECO:0000256" key="7">
    <source>
        <dbReference type="ARBA" id="ARBA00023052"/>
    </source>
</evidence>
<keyword evidence="7" id="KW-0786">Thiamine pyrophosphate</keyword>
<keyword evidence="12" id="KW-1185">Reference proteome</keyword>
<dbReference type="UniPathway" id="UPA00047">
    <property type="reaction ID" value="UER00055"/>
</dbReference>
<dbReference type="InterPro" id="IPR011766">
    <property type="entry name" value="TPP_enzyme_TPP-bd"/>
</dbReference>
<comment type="pathway">
    <text evidence="2">Amino-acid biosynthesis; L-valine biosynthesis; L-valine from pyruvate: step 1/4.</text>
</comment>
<comment type="similarity">
    <text evidence="3">Belongs to the TPP enzyme family.</text>
</comment>
<dbReference type="GO" id="GO:0050660">
    <property type="term" value="F:flavin adenine dinucleotide binding"/>
    <property type="evidence" value="ECO:0007669"/>
    <property type="project" value="TreeGrafter"/>
</dbReference>
<dbReference type="GO" id="GO:0003984">
    <property type="term" value="F:acetolactate synthase activity"/>
    <property type="evidence" value="ECO:0007669"/>
    <property type="project" value="UniProtKB-EC"/>
</dbReference>
<evidence type="ECO:0000256" key="4">
    <source>
        <dbReference type="ARBA" id="ARBA00013145"/>
    </source>
</evidence>
<comment type="pathway">
    <text evidence="1">Amino-acid biosynthesis; L-isoleucine biosynthesis; L-isoleucine from 2-oxobutanoate: step 1/4.</text>
</comment>
<organism evidence="11 12">
    <name type="scientific">Mycolicibacterium fluoranthenivorans</name>
    <dbReference type="NCBI Taxonomy" id="258505"/>
    <lineage>
        <taxon>Bacteria</taxon>
        <taxon>Bacillati</taxon>
        <taxon>Actinomycetota</taxon>
        <taxon>Actinomycetes</taxon>
        <taxon>Mycobacteriales</taxon>
        <taxon>Mycobacteriaceae</taxon>
        <taxon>Mycolicibacterium</taxon>
    </lineage>
</organism>
<sequence>MDRGLGVKLARPDAKVLAVMGDGAFLMNSQEIETAVREQIPLVVLIWEDNGYGLIEWKMDLELGAHYNVGFTNPDVVKYAESFGAKGYRINAADELLPTLRTALASDGVSIIACPVDYSENISLTNRLGELDDTL</sequence>
<dbReference type="InterPro" id="IPR029061">
    <property type="entry name" value="THDP-binding"/>
</dbReference>
<evidence type="ECO:0000256" key="8">
    <source>
        <dbReference type="ARBA" id="ARBA00023304"/>
    </source>
</evidence>
<evidence type="ECO:0000256" key="5">
    <source>
        <dbReference type="ARBA" id="ARBA00022630"/>
    </source>
</evidence>
<protein>
    <recommendedName>
        <fullName evidence="4">acetolactate synthase</fullName>
        <ecNumber evidence="4">2.2.1.6</ecNumber>
    </recommendedName>
</protein>
<evidence type="ECO:0000256" key="2">
    <source>
        <dbReference type="ARBA" id="ARBA00005025"/>
    </source>
</evidence>
<accession>A0A7X5TVS6</accession>
<dbReference type="Proteomes" id="UP000547444">
    <property type="component" value="Unassembled WGS sequence"/>
</dbReference>
<evidence type="ECO:0000256" key="9">
    <source>
        <dbReference type="ARBA" id="ARBA00048670"/>
    </source>
</evidence>
<dbReference type="InterPro" id="IPR045229">
    <property type="entry name" value="TPP_enz"/>
</dbReference>
<evidence type="ECO:0000313" key="11">
    <source>
        <dbReference type="EMBL" id="NIH93667.1"/>
    </source>
</evidence>
<dbReference type="EC" id="2.2.1.6" evidence="4"/>
<dbReference type="PANTHER" id="PTHR18968">
    <property type="entry name" value="THIAMINE PYROPHOSPHATE ENZYMES"/>
    <property type="match status" value="1"/>
</dbReference>
<keyword evidence="6" id="KW-0274">FAD</keyword>
<dbReference type="InterPro" id="IPR000399">
    <property type="entry name" value="TPP-bd_CS"/>
</dbReference>
<dbReference type="PANTHER" id="PTHR18968:SF129">
    <property type="entry name" value="ACETOLACTATE SYNTHASE"/>
    <property type="match status" value="1"/>
</dbReference>
<dbReference type="GO" id="GO:0009097">
    <property type="term" value="P:isoleucine biosynthetic process"/>
    <property type="evidence" value="ECO:0007669"/>
    <property type="project" value="UniProtKB-UniPathway"/>
</dbReference>
<evidence type="ECO:0000259" key="10">
    <source>
        <dbReference type="Pfam" id="PF02775"/>
    </source>
</evidence>
<feature type="domain" description="Thiamine pyrophosphate enzyme TPP-binding" evidence="10">
    <location>
        <begin position="5"/>
        <end position="113"/>
    </location>
</feature>
<evidence type="ECO:0000313" key="12">
    <source>
        <dbReference type="Proteomes" id="UP000547444"/>
    </source>
</evidence>
<dbReference type="EMBL" id="JAANOW010000001">
    <property type="protein sequence ID" value="NIH93667.1"/>
    <property type="molecule type" value="Genomic_DNA"/>
</dbReference>
<dbReference type="GO" id="GO:0005948">
    <property type="term" value="C:acetolactate synthase complex"/>
    <property type="evidence" value="ECO:0007669"/>
    <property type="project" value="TreeGrafter"/>
</dbReference>
<name>A0A7X5TVS6_9MYCO</name>
<keyword evidence="8" id="KW-0100">Branched-chain amino acid biosynthesis</keyword>
<dbReference type="GO" id="GO:0000287">
    <property type="term" value="F:magnesium ion binding"/>
    <property type="evidence" value="ECO:0007669"/>
    <property type="project" value="InterPro"/>
</dbReference>
<dbReference type="GO" id="GO:0030976">
    <property type="term" value="F:thiamine pyrophosphate binding"/>
    <property type="evidence" value="ECO:0007669"/>
    <property type="project" value="InterPro"/>
</dbReference>
<keyword evidence="8" id="KW-0028">Amino-acid biosynthesis</keyword>
<evidence type="ECO:0000256" key="1">
    <source>
        <dbReference type="ARBA" id="ARBA00004974"/>
    </source>
</evidence>
<keyword evidence="5" id="KW-0285">Flavoprotein</keyword>
<dbReference type="UniPathway" id="UPA00049">
    <property type="reaction ID" value="UER00059"/>
</dbReference>
<comment type="caution">
    <text evidence="11">The sequence shown here is derived from an EMBL/GenBank/DDBJ whole genome shotgun (WGS) entry which is preliminary data.</text>
</comment>
<gene>
    <name evidence="11" type="ORF">FHU31_000623</name>
</gene>
<dbReference type="SUPFAM" id="SSF52518">
    <property type="entry name" value="Thiamin diphosphate-binding fold (THDP-binding)"/>
    <property type="match status" value="1"/>
</dbReference>
<dbReference type="Gene3D" id="3.40.50.970">
    <property type="match status" value="1"/>
</dbReference>
<proteinExistence type="inferred from homology"/>
<evidence type="ECO:0000256" key="6">
    <source>
        <dbReference type="ARBA" id="ARBA00022827"/>
    </source>
</evidence>
<dbReference type="GO" id="GO:0009099">
    <property type="term" value="P:L-valine biosynthetic process"/>
    <property type="evidence" value="ECO:0007669"/>
    <property type="project" value="UniProtKB-UniPathway"/>
</dbReference>
<dbReference type="PROSITE" id="PS00187">
    <property type="entry name" value="TPP_ENZYMES"/>
    <property type="match status" value="1"/>
</dbReference>
<comment type="catalytic activity">
    <reaction evidence="9">
        <text>2 pyruvate + H(+) = (2S)-2-acetolactate + CO2</text>
        <dbReference type="Rhea" id="RHEA:25249"/>
        <dbReference type="ChEBI" id="CHEBI:15361"/>
        <dbReference type="ChEBI" id="CHEBI:15378"/>
        <dbReference type="ChEBI" id="CHEBI:16526"/>
        <dbReference type="ChEBI" id="CHEBI:58476"/>
        <dbReference type="EC" id="2.2.1.6"/>
    </reaction>
</comment>
<dbReference type="AlphaFoldDB" id="A0A7X5TVS6"/>
<dbReference type="Pfam" id="PF02775">
    <property type="entry name" value="TPP_enzyme_C"/>
    <property type="match status" value="1"/>
</dbReference>